<dbReference type="EMBL" id="JAAQVJ010000074">
    <property type="protein sequence ID" value="KAF3896278.1"/>
    <property type="molecule type" value="Genomic_DNA"/>
</dbReference>
<feature type="region of interest" description="Disordered" evidence="2">
    <location>
        <begin position="1"/>
        <end position="50"/>
    </location>
</feature>
<feature type="compositionally biased region" description="Basic and acidic residues" evidence="2">
    <location>
        <begin position="268"/>
        <end position="307"/>
    </location>
</feature>
<dbReference type="GO" id="GO:0051082">
    <property type="term" value="F:unfolded protein binding"/>
    <property type="evidence" value="ECO:0007669"/>
    <property type="project" value="TreeGrafter"/>
</dbReference>
<protein>
    <recommendedName>
        <fullName evidence="1">Vacuolar ATPase assembly protein VMA22</fullName>
    </recommendedName>
</protein>
<dbReference type="Proteomes" id="UP000749309">
    <property type="component" value="Unassembled WGS sequence"/>
</dbReference>
<feature type="compositionally biased region" description="Polar residues" evidence="2">
    <location>
        <begin position="1"/>
        <end position="12"/>
    </location>
</feature>
<dbReference type="PANTHER" id="PTHR31996:SF2">
    <property type="entry name" value="COILED-COIL DOMAIN-CONTAINING PROTEIN 115"/>
    <property type="match status" value="1"/>
</dbReference>
<dbReference type="GO" id="GO:0070072">
    <property type="term" value="P:vacuolar proton-transporting V-type ATPase complex assembly"/>
    <property type="evidence" value="ECO:0007669"/>
    <property type="project" value="InterPro"/>
</dbReference>
<evidence type="ECO:0000256" key="2">
    <source>
        <dbReference type="SAM" id="MobiDB-lite"/>
    </source>
</evidence>
<evidence type="ECO:0000256" key="1">
    <source>
        <dbReference type="ARBA" id="ARBA00093634"/>
    </source>
</evidence>
<dbReference type="AlphaFoldDB" id="A0A9P5CXV2"/>
<proteinExistence type="predicted"/>
<dbReference type="InterPro" id="IPR040357">
    <property type="entry name" value="Vma22/CCDC115"/>
</dbReference>
<evidence type="ECO:0000313" key="4">
    <source>
        <dbReference type="Proteomes" id="UP000749309"/>
    </source>
</evidence>
<organism evidence="3 4">
    <name type="scientific">Trichophyton interdigitale</name>
    <dbReference type="NCBI Taxonomy" id="101480"/>
    <lineage>
        <taxon>Eukaryota</taxon>
        <taxon>Fungi</taxon>
        <taxon>Dikarya</taxon>
        <taxon>Ascomycota</taxon>
        <taxon>Pezizomycotina</taxon>
        <taxon>Eurotiomycetes</taxon>
        <taxon>Eurotiomycetidae</taxon>
        <taxon>Onygenales</taxon>
        <taxon>Arthrodermataceae</taxon>
        <taxon>Trichophyton</taxon>
    </lineage>
</organism>
<accession>A0A9P5CXV2</accession>
<sequence>MQYLLKQQNPPSRMNEESFTKTRKKPERASEISLVRGVARRERQRQGGGYRAAGAVSSLNRSRTSWYSLYTGTGGGEQLNSRRCCQRNLEVEVEVEDAEKTQKKQHRLITVEETGERKIDRSVGWQRTMEETLPTPPATPADGREARSEAEVVQAIDELLERYLHLLDEQQKLQEDIGKQFASGFFSLARANHACPPGRRYGEDYYDERMKAIRQVYVETEDKPELLMKTSRLTDDTREITTTASEGGLHASLDECAAPAFKTVTIETKPDSSRDKDAKEGTDKPSEDKDEDHAQTSTETETKEASTKTKSKSKTTSNPLHWFGILVPPPLRNAQEAFVGAVAGPIPTLAGVVSEMREVEHKVEGLRQLLRIK</sequence>
<dbReference type="GO" id="GO:1990871">
    <property type="term" value="C:Vma12-Vma22 assembly complex"/>
    <property type="evidence" value="ECO:0007669"/>
    <property type="project" value="TreeGrafter"/>
</dbReference>
<gene>
    <name evidence="3" type="ORF">GY632_2876</name>
</gene>
<reference evidence="3" key="1">
    <citation type="submission" date="2020-03" db="EMBL/GenBank/DDBJ databases">
        <title>Whole Genome Sequence of Trichophyton interdigitale from India.</title>
        <authorList>
            <person name="Kumar P."/>
        </authorList>
    </citation>
    <scope>NUCLEOTIDE SEQUENCE</scope>
    <source>
        <strain evidence="3">UCMS-IGIB-CI14</strain>
    </source>
</reference>
<dbReference type="PANTHER" id="PTHR31996">
    <property type="entry name" value="COILED-COIL DOMAIN-CONTAINING PROTEIN 115"/>
    <property type="match status" value="1"/>
</dbReference>
<dbReference type="Pfam" id="PF21730">
    <property type="entry name" value="Vma22_CCDC115"/>
    <property type="match status" value="2"/>
</dbReference>
<feature type="region of interest" description="Disordered" evidence="2">
    <location>
        <begin position="264"/>
        <end position="321"/>
    </location>
</feature>
<evidence type="ECO:0000313" key="3">
    <source>
        <dbReference type="EMBL" id="KAF3896278.1"/>
    </source>
</evidence>
<name>A0A9P5CXV2_9EURO</name>
<comment type="caution">
    <text evidence="3">The sequence shown here is derived from an EMBL/GenBank/DDBJ whole genome shotgun (WGS) entry which is preliminary data.</text>
</comment>